<dbReference type="InterPro" id="IPR008969">
    <property type="entry name" value="CarboxyPept-like_regulatory"/>
</dbReference>
<gene>
    <name evidence="2" type="ordered locus">Phep_1930</name>
</gene>
<accession>C6XW59</accession>
<evidence type="ECO:0000313" key="2">
    <source>
        <dbReference type="EMBL" id="ACU04138.1"/>
    </source>
</evidence>
<dbReference type="EMBL" id="CP001681">
    <property type="protein sequence ID" value="ACU04138.1"/>
    <property type="molecule type" value="Genomic_DNA"/>
</dbReference>
<feature type="chain" id="PRO_5002973337" description="Carboxypeptidase-like regulatory domain-containing protein" evidence="1">
    <location>
        <begin position="19"/>
        <end position="595"/>
    </location>
</feature>
<evidence type="ECO:0000256" key="1">
    <source>
        <dbReference type="SAM" id="SignalP"/>
    </source>
</evidence>
<evidence type="ECO:0008006" key="4">
    <source>
        <dbReference type="Google" id="ProtNLM"/>
    </source>
</evidence>
<evidence type="ECO:0000313" key="3">
    <source>
        <dbReference type="Proteomes" id="UP000000852"/>
    </source>
</evidence>
<dbReference type="STRING" id="485917.Phep_1930"/>
<sequence>MKLKLTLILSILTGYLQAQMPLAPSKHNLEKRVSIEVKNTQISEVLTRVSRAGAFYFSYSGALFTTDSLVSLNVRNTPVREILDRLFNNKVDYKENGEYIILRYAANHLTIEPENITTADKLYLISGYVIDTETGRKVKQASVYEKRLLQSTLTDHEGFFKLRFKGDHNEVILTAAKENYRDTTLVFLSDIKVKPEGYKDPNADEANGLFSDVENSGIGRFFISSKQRIQSLNIPSFFANSPFQTSLTPGLSSHGIMSSQVVNKFSLNVLGGYTAGTDGLEIAGLFNITKGDVKKLQFAGLFNEAGGAVNGFQVAGLLNNVSGEKKGFQAAGLLNRVKGETEGFQVAGLCNLSARSMKGVQAAGIVNVIKENVDGVQIAGIANLVRKDMEGIQIAGIANMTRHLKGVQIAGILNYAKKMDGFQLGLINVSDTSSGYSLGLINLVKHGYHKISLFTNETVNTNLSIKTGNSHLYTILFAGLNLSQNEKVRTVGIGLGHDFIFNSCLSVGLETTGQLLYLGKWDSTNLLSKVQANLQVQLVKGISLFAGPAYAVYSSDNPANSSSAGYKQNIVPKHHTSFGSNTKGWLGFNAGITFM</sequence>
<dbReference type="eggNOG" id="COG3078">
    <property type="taxonomic scope" value="Bacteria"/>
</dbReference>
<dbReference type="RefSeq" id="WP_015807752.1">
    <property type="nucleotide sequence ID" value="NC_013061.1"/>
</dbReference>
<organism evidence="2 3">
    <name type="scientific">Pedobacter heparinus (strain ATCC 13125 / DSM 2366 / CIP 104194 / JCM 7457 / NBRC 12017 / NCIMB 9290 / NRRL B-14731 / HIM 762-3)</name>
    <dbReference type="NCBI Taxonomy" id="485917"/>
    <lineage>
        <taxon>Bacteria</taxon>
        <taxon>Pseudomonadati</taxon>
        <taxon>Bacteroidota</taxon>
        <taxon>Sphingobacteriia</taxon>
        <taxon>Sphingobacteriales</taxon>
        <taxon>Sphingobacteriaceae</taxon>
        <taxon>Pedobacter</taxon>
    </lineage>
</organism>
<dbReference type="AlphaFoldDB" id="C6XW59"/>
<keyword evidence="3" id="KW-1185">Reference proteome</keyword>
<dbReference type="SUPFAM" id="SSF49464">
    <property type="entry name" value="Carboxypeptidase regulatory domain-like"/>
    <property type="match status" value="1"/>
</dbReference>
<dbReference type="Proteomes" id="UP000000852">
    <property type="component" value="Chromosome"/>
</dbReference>
<reference evidence="2 3" key="1">
    <citation type="journal article" date="2009" name="Stand. Genomic Sci.">
        <title>Complete genome sequence of Pedobacter heparinus type strain (HIM 762-3).</title>
        <authorList>
            <person name="Han C."/>
            <person name="Spring S."/>
            <person name="Lapidus A."/>
            <person name="Del Rio T.G."/>
            <person name="Tice H."/>
            <person name="Copeland A."/>
            <person name="Cheng J.F."/>
            <person name="Lucas S."/>
            <person name="Chen F."/>
            <person name="Nolan M."/>
            <person name="Bruce D."/>
            <person name="Goodwin L."/>
            <person name="Pitluck S."/>
            <person name="Ivanova N."/>
            <person name="Mavromatis K."/>
            <person name="Mikhailova N."/>
            <person name="Pati A."/>
            <person name="Chen A."/>
            <person name="Palaniappan K."/>
            <person name="Land M."/>
            <person name="Hauser L."/>
            <person name="Chang Y.J."/>
            <person name="Jeffries C.C."/>
            <person name="Saunders E."/>
            <person name="Chertkov O."/>
            <person name="Brettin T."/>
            <person name="Goker M."/>
            <person name="Rohde M."/>
            <person name="Bristow J."/>
            <person name="Eisen J.A."/>
            <person name="Markowitz V."/>
            <person name="Hugenholtz P."/>
            <person name="Kyrpides N.C."/>
            <person name="Klenk H.P."/>
            <person name="Detter J.C."/>
        </authorList>
    </citation>
    <scope>NUCLEOTIDE SEQUENCE [LARGE SCALE GENOMIC DNA]</scope>
    <source>
        <strain evidence="3">ATCC 13125 / DSM 2366 / CIP 104194 / JCM 7457 / NBRC 12017 / NCIMB 9290 / NRRL B-14731 / HIM 762-3</strain>
    </source>
</reference>
<name>C6XW59_PEDHD</name>
<dbReference type="HOGENOM" id="CLU_032722_0_0_10"/>
<dbReference type="KEGG" id="phe:Phep_1930"/>
<keyword evidence="1" id="KW-0732">Signal</keyword>
<dbReference type="OrthoDB" id="5505971at2"/>
<protein>
    <recommendedName>
        <fullName evidence="4">Carboxypeptidase-like regulatory domain-containing protein</fullName>
    </recommendedName>
</protein>
<feature type="signal peptide" evidence="1">
    <location>
        <begin position="1"/>
        <end position="18"/>
    </location>
</feature>
<proteinExistence type="predicted"/>